<evidence type="ECO:0000313" key="5">
    <source>
        <dbReference type="Proteomes" id="UP000549394"/>
    </source>
</evidence>
<dbReference type="PROSITE" id="PS50297">
    <property type="entry name" value="ANK_REP_REGION"/>
    <property type="match status" value="6"/>
</dbReference>
<keyword evidence="2 3" id="KW-0040">ANK repeat</keyword>
<feature type="repeat" description="ANK" evidence="3">
    <location>
        <begin position="106"/>
        <end position="138"/>
    </location>
</feature>
<reference evidence="4 5" key="1">
    <citation type="submission" date="2020-08" db="EMBL/GenBank/DDBJ databases">
        <authorList>
            <person name="Hejnol A."/>
        </authorList>
    </citation>
    <scope>NUCLEOTIDE SEQUENCE [LARGE SCALE GENOMIC DNA]</scope>
</reference>
<gene>
    <name evidence="4" type="ORF">DGYR_LOCUS335</name>
</gene>
<dbReference type="PANTHER" id="PTHR24171">
    <property type="entry name" value="ANKYRIN REPEAT DOMAIN-CONTAINING PROTEIN 39-RELATED"/>
    <property type="match status" value="1"/>
</dbReference>
<dbReference type="EMBL" id="CAJFCJ010000001">
    <property type="protein sequence ID" value="CAD5110983.1"/>
    <property type="molecule type" value="Genomic_DNA"/>
</dbReference>
<feature type="repeat" description="ANK" evidence="3">
    <location>
        <begin position="205"/>
        <end position="237"/>
    </location>
</feature>
<feature type="repeat" description="ANK" evidence="3">
    <location>
        <begin position="39"/>
        <end position="71"/>
    </location>
</feature>
<dbReference type="SMART" id="SM00248">
    <property type="entry name" value="ANK"/>
    <property type="match status" value="7"/>
</dbReference>
<evidence type="ECO:0000256" key="1">
    <source>
        <dbReference type="ARBA" id="ARBA00022737"/>
    </source>
</evidence>
<proteinExistence type="predicted"/>
<feature type="repeat" description="ANK" evidence="3">
    <location>
        <begin position="237"/>
        <end position="269"/>
    </location>
</feature>
<feature type="repeat" description="ANK" evidence="3">
    <location>
        <begin position="172"/>
        <end position="204"/>
    </location>
</feature>
<sequence>MEKPPLEQQLHLAAIQGDASNIYDLVMGEKLNVDCPDKENTTPLMFASANAHLDCVEELLGLGADPSARRQTGTTALFLASQCGSLDIVQELLKKNPSVVDLPNYEGATPLIVACQCNHLDVATLLIETGADIQAQMSDGTTALFLAAQNGHCRIIELLYKHEASVNEQRKDKASPLWIACQMGHLDVVKLLLKLGAEVDAAREDGATPLFKATHKGHLEIVQELIKHKANLNLLPIGESALHAAALFGHGKIVKELFESGADPQLKNSYAQTPADLAKDAGYDAIYNYLNNPSSSVI</sequence>
<keyword evidence="5" id="KW-1185">Reference proteome</keyword>
<accession>A0A7I8V4D7</accession>
<keyword evidence="1" id="KW-0677">Repeat</keyword>
<dbReference type="PROSITE" id="PS50088">
    <property type="entry name" value="ANK_REPEAT"/>
    <property type="match status" value="6"/>
</dbReference>
<dbReference type="SUPFAM" id="SSF48403">
    <property type="entry name" value="Ankyrin repeat"/>
    <property type="match status" value="1"/>
</dbReference>
<dbReference type="Pfam" id="PF12796">
    <property type="entry name" value="Ank_2"/>
    <property type="match status" value="2"/>
</dbReference>
<organism evidence="4 5">
    <name type="scientific">Dimorphilus gyrociliatus</name>
    <dbReference type="NCBI Taxonomy" id="2664684"/>
    <lineage>
        <taxon>Eukaryota</taxon>
        <taxon>Metazoa</taxon>
        <taxon>Spiralia</taxon>
        <taxon>Lophotrochozoa</taxon>
        <taxon>Annelida</taxon>
        <taxon>Polychaeta</taxon>
        <taxon>Polychaeta incertae sedis</taxon>
        <taxon>Dinophilidae</taxon>
        <taxon>Dimorphilus</taxon>
    </lineage>
</organism>
<dbReference type="PANTHER" id="PTHR24171:SF9">
    <property type="entry name" value="ANKYRIN REPEAT DOMAIN-CONTAINING PROTEIN 39"/>
    <property type="match status" value="1"/>
</dbReference>
<dbReference type="PRINTS" id="PR01415">
    <property type="entry name" value="ANKYRIN"/>
</dbReference>
<evidence type="ECO:0000256" key="3">
    <source>
        <dbReference type="PROSITE-ProRule" id="PRU00023"/>
    </source>
</evidence>
<comment type="caution">
    <text evidence="4">The sequence shown here is derived from an EMBL/GenBank/DDBJ whole genome shotgun (WGS) entry which is preliminary data.</text>
</comment>
<dbReference type="Gene3D" id="1.25.40.20">
    <property type="entry name" value="Ankyrin repeat-containing domain"/>
    <property type="match status" value="2"/>
</dbReference>
<name>A0A7I8V4D7_9ANNE</name>
<dbReference type="InterPro" id="IPR036770">
    <property type="entry name" value="Ankyrin_rpt-contain_sf"/>
</dbReference>
<evidence type="ECO:0000256" key="2">
    <source>
        <dbReference type="ARBA" id="ARBA00023043"/>
    </source>
</evidence>
<dbReference type="OrthoDB" id="194358at2759"/>
<dbReference type="AlphaFoldDB" id="A0A7I8V4D7"/>
<dbReference type="InterPro" id="IPR002110">
    <property type="entry name" value="Ankyrin_rpt"/>
</dbReference>
<dbReference type="Pfam" id="PF13606">
    <property type="entry name" value="Ank_3"/>
    <property type="match status" value="1"/>
</dbReference>
<dbReference type="Proteomes" id="UP000549394">
    <property type="component" value="Unassembled WGS sequence"/>
</dbReference>
<feature type="repeat" description="ANK" evidence="3">
    <location>
        <begin position="139"/>
        <end position="171"/>
    </location>
</feature>
<protein>
    <submittedName>
        <fullName evidence="4">DgyrCDS336</fullName>
    </submittedName>
</protein>
<evidence type="ECO:0000313" key="4">
    <source>
        <dbReference type="EMBL" id="CAD5110983.1"/>
    </source>
</evidence>
<dbReference type="Pfam" id="PF00023">
    <property type="entry name" value="Ank"/>
    <property type="match status" value="1"/>
</dbReference>